<dbReference type="EMBL" id="JAFNEN010000016">
    <property type="protein sequence ID" value="KAG8200401.1"/>
    <property type="molecule type" value="Genomic_DNA"/>
</dbReference>
<dbReference type="GO" id="GO:0003723">
    <property type="term" value="F:RNA binding"/>
    <property type="evidence" value="ECO:0007669"/>
    <property type="project" value="UniProtKB-UniRule"/>
</dbReference>
<evidence type="ECO:0000259" key="5">
    <source>
        <dbReference type="PROSITE" id="PS50102"/>
    </source>
</evidence>
<evidence type="ECO:0000256" key="1">
    <source>
        <dbReference type="ARBA" id="ARBA00022884"/>
    </source>
</evidence>
<dbReference type="Proteomes" id="UP000827092">
    <property type="component" value="Unassembled WGS sequence"/>
</dbReference>
<keyword evidence="7" id="KW-1185">Reference proteome</keyword>
<organism evidence="6 7">
    <name type="scientific">Oedothorax gibbosus</name>
    <dbReference type="NCBI Taxonomy" id="931172"/>
    <lineage>
        <taxon>Eukaryota</taxon>
        <taxon>Metazoa</taxon>
        <taxon>Ecdysozoa</taxon>
        <taxon>Arthropoda</taxon>
        <taxon>Chelicerata</taxon>
        <taxon>Arachnida</taxon>
        <taxon>Araneae</taxon>
        <taxon>Araneomorphae</taxon>
        <taxon>Entelegynae</taxon>
        <taxon>Araneoidea</taxon>
        <taxon>Linyphiidae</taxon>
        <taxon>Erigoninae</taxon>
        <taxon>Oedothorax</taxon>
    </lineage>
</organism>
<dbReference type="PANTHER" id="PTHR16001">
    <property type="entry name" value="ECTO-NOX DISULFIDE-THIOL EXCHANGER"/>
    <property type="match status" value="1"/>
</dbReference>
<feature type="coiled-coil region" evidence="3">
    <location>
        <begin position="452"/>
        <end position="479"/>
    </location>
</feature>
<dbReference type="InterPro" id="IPR035979">
    <property type="entry name" value="RBD_domain_sf"/>
</dbReference>
<dbReference type="Pfam" id="PF00076">
    <property type="entry name" value="RRM_1"/>
    <property type="match status" value="1"/>
</dbReference>
<evidence type="ECO:0000256" key="2">
    <source>
        <dbReference type="PROSITE-ProRule" id="PRU00176"/>
    </source>
</evidence>
<name>A0AAV6VXB9_9ARAC</name>
<keyword evidence="3" id="KW-0175">Coiled coil</keyword>
<dbReference type="GO" id="GO:0007624">
    <property type="term" value="P:ultradian rhythm"/>
    <property type="evidence" value="ECO:0007669"/>
    <property type="project" value="InterPro"/>
</dbReference>
<comment type="caution">
    <text evidence="6">The sequence shown here is derived from an EMBL/GenBank/DDBJ whole genome shotgun (WGS) entry which is preliminary data.</text>
</comment>
<dbReference type="SUPFAM" id="SSF54928">
    <property type="entry name" value="RNA-binding domain, RBD"/>
    <property type="match status" value="1"/>
</dbReference>
<accession>A0AAV6VXB9</accession>
<sequence length="591" mass="67472">MDNVEESLENDSTYEFLRSLSLPANPSDLEDQPKKRTKTDSGNWYPIGRITRSPEYFDLQNSEKLLTSQKKNVTSSQDCKKTDTQHLDQSSYVASTARYIVDTKGSVRGFPSDSPEASDFSAGIVHSNSDKSTNIESEPSCKIYKEWKLSPPCDGNVPLPKVERPLGCKTVSVYGLPLKMNEYVVREIFRECGQILQIKCKDSFVMITFQKELAVDKALKLSGYKVSNEFHRESNRSVICVDFVPVWEEQQEYIRKMEVCKVKEEKKQLKTKTSKKKKGSSSPMPLNTEFSNHAMLKLLEKLRGNTTANHITDVLVRWMEEGECNQGNCQHFYDALMILQVSLPKVLAEREKLRGIVLQTQNNLKEKYSLNSMFFAEILKAYNVATSETVLNNFSPEMRLKLERGKAYIEATIESNSQDMMNAHSSSWDKIFADKNKKSNLSMSSTSEMSLTEEQMSEIRNLQGENDRLKKELKIAQQETSENITRLISQRSDKLKDGKQQTKNINKDNPGGKSTKITEREARLITLIGPFLNFHRYGESTENICRHLAKIDNTVTSENLEGLMRKLPKVFKEELIECADNSETKWTLLGI</sequence>
<dbReference type="InterPro" id="IPR038876">
    <property type="entry name" value="ENOX"/>
</dbReference>
<reference evidence="6 7" key="1">
    <citation type="journal article" date="2022" name="Nat. Ecol. Evol.">
        <title>A masculinizing supergene underlies an exaggerated male reproductive morph in a spider.</title>
        <authorList>
            <person name="Hendrickx F."/>
            <person name="De Corte Z."/>
            <person name="Sonet G."/>
            <person name="Van Belleghem S.M."/>
            <person name="Kostlbacher S."/>
            <person name="Vangestel C."/>
        </authorList>
    </citation>
    <scope>NUCLEOTIDE SEQUENCE [LARGE SCALE GENOMIC DNA]</scope>
    <source>
        <strain evidence="6">W744_W776</strain>
    </source>
</reference>
<feature type="region of interest" description="Disordered" evidence="4">
    <location>
        <begin position="1"/>
        <end position="47"/>
    </location>
</feature>
<dbReference type="GO" id="GO:0016491">
    <property type="term" value="F:oxidoreductase activity"/>
    <property type="evidence" value="ECO:0007669"/>
    <property type="project" value="InterPro"/>
</dbReference>
<dbReference type="InterPro" id="IPR012677">
    <property type="entry name" value="Nucleotide-bd_a/b_plait_sf"/>
</dbReference>
<dbReference type="AlphaFoldDB" id="A0AAV6VXB9"/>
<feature type="region of interest" description="Disordered" evidence="4">
    <location>
        <begin position="493"/>
        <end position="515"/>
    </location>
</feature>
<evidence type="ECO:0000256" key="3">
    <source>
        <dbReference type="SAM" id="Coils"/>
    </source>
</evidence>
<dbReference type="Gene3D" id="3.30.70.330">
    <property type="match status" value="1"/>
</dbReference>
<feature type="domain" description="RRM" evidence="5">
    <location>
        <begin position="169"/>
        <end position="238"/>
    </location>
</feature>
<protein>
    <recommendedName>
        <fullName evidence="5">RRM domain-containing protein</fullName>
    </recommendedName>
</protein>
<keyword evidence="1 2" id="KW-0694">RNA-binding</keyword>
<proteinExistence type="predicted"/>
<evidence type="ECO:0000313" key="6">
    <source>
        <dbReference type="EMBL" id="KAG8200401.1"/>
    </source>
</evidence>
<evidence type="ECO:0000256" key="4">
    <source>
        <dbReference type="SAM" id="MobiDB-lite"/>
    </source>
</evidence>
<evidence type="ECO:0000313" key="7">
    <source>
        <dbReference type="Proteomes" id="UP000827092"/>
    </source>
</evidence>
<dbReference type="GO" id="GO:0009897">
    <property type="term" value="C:external side of plasma membrane"/>
    <property type="evidence" value="ECO:0007669"/>
    <property type="project" value="InterPro"/>
</dbReference>
<dbReference type="PANTHER" id="PTHR16001:SF4">
    <property type="entry name" value="ECTO-NOX DISULFIDE-THIOL EXCHANGER 1-LIKE PROTEIN"/>
    <property type="match status" value="1"/>
</dbReference>
<dbReference type="PROSITE" id="PS50102">
    <property type="entry name" value="RRM"/>
    <property type="match status" value="1"/>
</dbReference>
<gene>
    <name evidence="6" type="ORF">JTE90_028576</name>
</gene>
<dbReference type="InterPro" id="IPR000504">
    <property type="entry name" value="RRM_dom"/>
</dbReference>